<evidence type="ECO:0000256" key="3">
    <source>
        <dbReference type="ARBA" id="ARBA00022989"/>
    </source>
</evidence>
<sequence length="427" mass="44685">MTTRTAESLEAAPSIDAPVAAKPAKRSRAKQVLPILVGVAVLGGGARYLLTHGHESTDDAQVEGRIANVSPRVAGQVVRVLVKDNQTVKAGDVVVELDHADLDARLEVARADVMSAEAQLSNAQAQLTLTEANAGANLRQARAGVTQASSGISSSKAALDQARADVVASEARFKLAETDLGRVKQLREQGALSQSDLDTRQAAYDTARAALDQSRARLSSTEAGIQSSSGGLEAAQGKLSAAETAPVQVQAAQAALKLAEARVKQTHAAQQLAELAVSYAQVRAPVDGVISRRTVEVGQMVGPERPLMAVVPQNDIWVVANFKEDQVGEMRAGQPVDVKVDAFGSHSFKGHVDSLAGASGARFALLPPDNASGNFVKVVQRIPVLIRFDGDLKELPIKPGMSAYVTVDTGAEAPPQRTAAADTRKAE</sequence>
<reference evidence="8 9" key="1">
    <citation type="submission" date="2020-05" db="EMBL/GenBank/DDBJ databases">
        <authorList>
            <person name="Whitworth D."/>
        </authorList>
    </citation>
    <scope>NUCLEOTIDE SEQUENCE [LARGE SCALE GENOMIC DNA]</scope>
    <source>
        <strain evidence="8 9">CA046A</strain>
    </source>
</reference>
<evidence type="ECO:0000256" key="1">
    <source>
        <dbReference type="ARBA" id="ARBA00004167"/>
    </source>
</evidence>
<dbReference type="Gene3D" id="2.40.50.100">
    <property type="match status" value="1"/>
</dbReference>
<dbReference type="GO" id="GO:0016020">
    <property type="term" value="C:membrane"/>
    <property type="evidence" value="ECO:0007669"/>
    <property type="project" value="UniProtKB-SubCell"/>
</dbReference>
<evidence type="ECO:0000256" key="2">
    <source>
        <dbReference type="ARBA" id="ARBA00022692"/>
    </source>
</evidence>
<evidence type="ECO:0000259" key="7">
    <source>
        <dbReference type="Pfam" id="PF25954"/>
    </source>
</evidence>
<dbReference type="InterPro" id="IPR050739">
    <property type="entry name" value="MFP"/>
</dbReference>
<accession>A0A7Y4JWK5</accession>
<dbReference type="GO" id="GO:0055085">
    <property type="term" value="P:transmembrane transport"/>
    <property type="evidence" value="ECO:0007669"/>
    <property type="project" value="InterPro"/>
</dbReference>
<keyword evidence="5" id="KW-0175">Coiled coil</keyword>
<dbReference type="SUPFAM" id="SSF111369">
    <property type="entry name" value="HlyD-like secretion proteins"/>
    <property type="match status" value="3"/>
</dbReference>
<dbReference type="Pfam" id="PF25954">
    <property type="entry name" value="Beta-barrel_RND_2"/>
    <property type="match status" value="1"/>
</dbReference>
<comment type="subcellular location">
    <subcellularLocation>
        <location evidence="1">Membrane</location>
        <topology evidence="1">Single-pass membrane protein</topology>
    </subcellularLocation>
</comment>
<dbReference type="Pfam" id="PF25917">
    <property type="entry name" value="BSH_RND"/>
    <property type="match status" value="1"/>
</dbReference>
<dbReference type="Gene3D" id="2.40.30.170">
    <property type="match status" value="1"/>
</dbReference>
<dbReference type="Proteomes" id="UP000528460">
    <property type="component" value="Unassembled WGS sequence"/>
</dbReference>
<organism evidence="8 9">
    <name type="scientific">Corallococcus exercitus</name>
    <dbReference type="NCBI Taxonomy" id="2316736"/>
    <lineage>
        <taxon>Bacteria</taxon>
        <taxon>Pseudomonadati</taxon>
        <taxon>Myxococcota</taxon>
        <taxon>Myxococcia</taxon>
        <taxon>Myxococcales</taxon>
        <taxon>Cystobacterineae</taxon>
        <taxon>Myxococcaceae</taxon>
        <taxon>Corallococcus</taxon>
    </lineage>
</organism>
<dbReference type="RefSeq" id="WP_171419249.1">
    <property type="nucleotide sequence ID" value="NZ_JABFJW010000237.1"/>
</dbReference>
<feature type="domain" description="CusB-like beta-barrel" evidence="7">
    <location>
        <begin position="316"/>
        <end position="356"/>
    </location>
</feature>
<evidence type="ECO:0000259" key="6">
    <source>
        <dbReference type="Pfam" id="PF25917"/>
    </source>
</evidence>
<gene>
    <name evidence="8" type="ORF">HNS30_26050</name>
</gene>
<feature type="coiled-coil region" evidence="5">
    <location>
        <begin position="99"/>
        <end position="133"/>
    </location>
</feature>
<protein>
    <submittedName>
        <fullName evidence="8">HlyD family secretion protein</fullName>
    </submittedName>
</protein>
<dbReference type="AlphaFoldDB" id="A0A7Y4JWK5"/>
<keyword evidence="2" id="KW-0812">Transmembrane</keyword>
<keyword evidence="4" id="KW-0472">Membrane</keyword>
<name>A0A7Y4JWK5_9BACT</name>
<dbReference type="EMBL" id="JABFJW010000237">
    <property type="protein sequence ID" value="NOK12511.1"/>
    <property type="molecule type" value="Genomic_DNA"/>
</dbReference>
<evidence type="ECO:0000313" key="8">
    <source>
        <dbReference type="EMBL" id="NOK12511.1"/>
    </source>
</evidence>
<dbReference type="PANTHER" id="PTHR30386">
    <property type="entry name" value="MEMBRANE FUSION SUBUNIT OF EMRAB-TOLC MULTIDRUG EFFLUX PUMP"/>
    <property type="match status" value="1"/>
</dbReference>
<dbReference type="PANTHER" id="PTHR30386:SF26">
    <property type="entry name" value="TRANSPORT PROTEIN COMB"/>
    <property type="match status" value="1"/>
</dbReference>
<dbReference type="InterPro" id="IPR058625">
    <property type="entry name" value="MdtA-like_BSH"/>
</dbReference>
<evidence type="ECO:0000256" key="4">
    <source>
        <dbReference type="ARBA" id="ARBA00023136"/>
    </source>
</evidence>
<evidence type="ECO:0000313" key="9">
    <source>
        <dbReference type="Proteomes" id="UP000528460"/>
    </source>
</evidence>
<evidence type="ECO:0000256" key="5">
    <source>
        <dbReference type="SAM" id="Coils"/>
    </source>
</evidence>
<dbReference type="PRINTS" id="PR01490">
    <property type="entry name" value="RTXTOXIND"/>
</dbReference>
<feature type="domain" description="Multidrug resistance protein MdtA-like barrel-sandwich hybrid" evidence="6">
    <location>
        <begin position="65"/>
        <end position="311"/>
    </location>
</feature>
<keyword evidence="3" id="KW-1133">Transmembrane helix</keyword>
<dbReference type="InterPro" id="IPR058792">
    <property type="entry name" value="Beta-barrel_RND_2"/>
</dbReference>
<proteinExistence type="predicted"/>
<comment type="caution">
    <text evidence="8">The sequence shown here is derived from an EMBL/GenBank/DDBJ whole genome shotgun (WGS) entry which is preliminary data.</text>
</comment>
<dbReference type="Gene3D" id="1.10.287.470">
    <property type="entry name" value="Helix hairpin bin"/>
    <property type="match status" value="1"/>
</dbReference>